<name>A0A8E0RQR3_9TREM</name>
<dbReference type="PANTHER" id="PTHR10913:SF45">
    <property type="entry name" value="FOLLISTATIN, ISOFORM A-RELATED"/>
    <property type="match status" value="1"/>
</dbReference>
<keyword evidence="6" id="KW-1185">Reference proteome</keyword>
<keyword evidence="2" id="KW-0722">Serine protease inhibitor</keyword>
<feature type="domain" description="Kazal-like" evidence="4">
    <location>
        <begin position="260"/>
        <end position="316"/>
    </location>
</feature>
<reference evidence="5" key="1">
    <citation type="submission" date="2019-05" db="EMBL/GenBank/DDBJ databases">
        <title>Annotation for the trematode Fasciolopsis buski.</title>
        <authorList>
            <person name="Choi Y.-J."/>
        </authorList>
    </citation>
    <scope>NUCLEOTIDE SEQUENCE</scope>
    <source>
        <strain evidence="5">HT</strain>
        <tissue evidence="5">Whole worm</tissue>
    </source>
</reference>
<dbReference type="EMBL" id="LUCM01010356">
    <property type="protein sequence ID" value="KAA0185602.1"/>
    <property type="molecule type" value="Genomic_DNA"/>
</dbReference>
<feature type="non-terminal residue" evidence="5">
    <location>
        <position position="338"/>
    </location>
</feature>
<dbReference type="InterPro" id="IPR050653">
    <property type="entry name" value="Prot_Inhib_GrowthFact_Antg"/>
</dbReference>
<evidence type="ECO:0000259" key="4">
    <source>
        <dbReference type="PROSITE" id="PS51465"/>
    </source>
</evidence>
<dbReference type="OrthoDB" id="126772at2759"/>
<dbReference type="Pfam" id="PF00050">
    <property type="entry name" value="Kazal_1"/>
    <property type="match status" value="1"/>
</dbReference>
<dbReference type="GO" id="GO:0005576">
    <property type="term" value="C:extracellular region"/>
    <property type="evidence" value="ECO:0007669"/>
    <property type="project" value="TreeGrafter"/>
</dbReference>
<dbReference type="GO" id="GO:0030154">
    <property type="term" value="P:cell differentiation"/>
    <property type="evidence" value="ECO:0007669"/>
    <property type="project" value="TreeGrafter"/>
</dbReference>
<evidence type="ECO:0000313" key="6">
    <source>
        <dbReference type="Proteomes" id="UP000728185"/>
    </source>
</evidence>
<dbReference type="PROSITE" id="PS51465">
    <property type="entry name" value="KAZAL_2"/>
    <property type="match status" value="2"/>
</dbReference>
<protein>
    <recommendedName>
        <fullName evidence="4">Kazal-like domain-containing protein</fullName>
    </recommendedName>
</protein>
<gene>
    <name evidence="5" type="ORF">FBUS_09787</name>
</gene>
<evidence type="ECO:0000256" key="1">
    <source>
        <dbReference type="ARBA" id="ARBA00022690"/>
    </source>
</evidence>
<proteinExistence type="predicted"/>
<keyword evidence="3" id="KW-1015">Disulfide bond</keyword>
<dbReference type="CDD" id="cd00104">
    <property type="entry name" value="KAZAL_FS"/>
    <property type="match status" value="2"/>
</dbReference>
<dbReference type="PANTHER" id="PTHR10913">
    <property type="entry name" value="FOLLISTATIN-RELATED"/>
    <property type="match status" value="1"/>
</dbReference>
<evidence type="ECO:0000313" key="5">
    <source>
        <dbReference type="EMBL" id="KAA0185602.1"/>
    </source>
</evidence>
<sequence length="338" mass="37358">FGAVCETWPSSSNENRLVGVCVCPQIDTLNRRGLCDKQNGPICAHNGHLYENECGFQLAVCVQQSNLDRIELPSTPAGVVPLRQLCAQLVSERLKAQKTERIPELSNPHANIRAKLDAMPSGTTTTQATNWKDKFEDKPQQDAAFQYRIPSVGEQSFVLEDRTHSAIDCDGLPGPNTLNPVCGTDGVTYLNEHLLRQRSCLATATGRPAIRINYISHCHSRKTNHPEAYLCLGHNICQFGGLCPIRHMAGQQRFNPSSSSGSFDRCLCEHINCLGLGSDPICATDGLTYSNECFLKRRVCETQTPRDILYRGTCGECFGANSYIMLHNEYSFSPVMSD</sequence>
<dbReference type="SMART" id="SM00280">
    <property type="entry name" value="KAZAL"/>
    <property type="match status" value="3"/>
</dbReference>
<organism evidence="5 6">
    <name type="scientific">Fasciolopsis buskii</name>
    <dbReference type="NCBI Taxonomy" id="27845"/>
    <lineage>
        <taxon>Eukaryota</taxon>
        <taxon>Metazoa</taxon>
        <taxon>Spiralia</taxon>
        <taxon>Lophotrochozoa</taxon>
        <taxon>Platyhelminthes</taxon>
        <taxon>Trematoda</taxon>
        <taxon>Digenea</taxon>
        <taxon>Plagiorchiida</taxon>
        <taxon>Echinostomata</taxon>
        <taxon>Echinostomatoidea</taxon>
        <taxon>Fasciolidae</taxon>
        <taxon>Fasciolopsis</taxon>
    </lineage>
</organism>
<dbReference type="Pfam" id="PF07648">
    <property type="entry name" value="Kazal_2"/>
    <property type="match status" value="2"/>
</dbReference>
<accession>A0A8E0RQR3</accession>
<dbReference type="GO" id="GO:0004867">
    <property type="term" value="F:serine-type endopeptidase inhibitor activity"/>
    <property type="evidence" value="ECO:0007669"/>
    <property type="project" value="UniProtKB-KW"/>
</dbReference>
<comment type="caution">
    <text evidence="5">The sequence shown here is derived from an EMBL/GenBank/DDBJ whole genome shotgun (WGS) entry which is preliminary data.</text>
</comment>
<dbReference type="InterPro" id="IPR002350">
    <property type="entry name" value="Kazal_dom"/>
</dbReference>
<dbReference type="InterPro" id="IPR036058">
    <property type="entry name" value="Kazal_dom_sf"/>
</dbReference>
<dbReference type="SUPFAM" id="SSF100895">
    <property type="entry name" value="Kazal-type serine protease inhibitors"/>
    <property type="match status" value="3"/>
</dbReference>
<keyword evidence="1" id="KW-0646">Protease inhibitor</keyword>
<dbReference type="Proteomes" id="UP000728185">
    <property type="component" value="Unassembled WGS sequence"/>
</dbReference>
<feature type="domain" description="Kazal-like" evidence="4">
    <location>
        <begin position="163"/>
        <end position="220"/>
    </location>
</feature>
<evidence type="ECO:0000256" key="2">
    <source>
        <dbReference type="ARBA" id="ARBA00022900"/>
    </source>
</evidence>
<evidence type="ECO:0000256" key="3">
    <source>
        <dbReference type="ARBA" id="ARBA00023157"/>
    </source>
</evidence>
<dbReference type="AlphaFoldDB" id="A0A8E0RQR3"/>
<dbReference type="Gene3D" id="3.30.60.30">
    <property type="match status" value="3"/>
</dbReference>